<proteinExistence type="predicted"/>
<dbReference type="RefSeq" id="XP_014259305.1">
    <property type="nucleotide sequence ID" value="XM_014403819.2"/>
</dbReference>
<dbReference type="Gene3D" id="1.10.437.10">
    <property type="entry name" value="Blc2-like"/>
    <property type="match status" value="1"/>
</dbReference>
<protein>
    <submittedName>
        <fullName evidence="1">Uncharacterized protein</fullName>
    </submittedName>
</protein>
<organism evidence="1 2">
    <name type="scientific">Cimex lectularius</name>
    <name type="common">Bed bug</name>
    <name type="synonym">Acanthia lectularia</name>
    <dbReference type="NCBI Taxonomy" id="79782"/>
    <lineage>
        <taxon>Eukaryota</taxon>
        <taxon>Metazoa</taxon>
        <taxon>Ecdysozoa</taxon>
        <taxon>Arthropoda</taxon>
        <taxon>Hexapoda</taxon>
        <taxon>Insecta</taxon>
        <taxon>Pterygota</taxon>
        <taxon>Neoptera</taxon>
        <taxon>Paraneoptera</taxon>
        <taxon>Hemiptera</taxon>
        <taxon>Heteroptera</taxon>
        <taxon>Panheteroptera</taxon>
        <taxon>Cimicomorpha</taxon>
        <taxon>Cimicidae</taxon>
        <taxon>Cimex</taxon>
    </lineage>
</organism>
<dbReference type="KEGG" id="clec:106672413"/>
<evidence type="ECO:0000313" key="1">
    <source>
        <dbReference type="EnsemblMetazoa" id="XP_014259305.1"/>
    </source>
</evidence>
<dbReference type="EnsemblMetazoa" id="XM_014403819.2">
    <property type="protein sequence ID" value="XP_014259305.1"/>
    <property type="gene ID" value="LOC106672413"/>
</dbReference>
<dbReference type="OrthoDB" id="6021377at2759"/>
<dbReference type="SUPFAM" id="SSF56854">
    <property type="entry name" value="Bcl-2 inhibitors of programmed cell death"/>
    <property type="match status" value="1"/>
</dbReference>
<dbReference type="GeneID" id="106672413"/>
<evidence type="ECO:0000313" key="2">
    <source>
        <dbReference type="Proteomes" id="UP000494040"/>
    </source>
</evidence>
<sequence>MHLKIPQMCYADKKSEAKRRVNALNWNYLLTALNAKHSQSKAKQITWDLTELKNSLVTDSNILTDQVIRYYFYDKTVMSDNFLKINEAIEQYIAKSNGFLDRIVKNVCEQNNFTYQSFVKIANNLVFDKVTWIKISGLFAFYAKLSEYCYTVGKKTLVASAATYIGKFLSQNTDTLKFFLENATKENVFTNMLPVKNGDVIIRKTKKNLIGLFMLVTSFSWTYI</sequence>
<reference evidence="1" key="1">
    <citation type="submission" date="2022-01" db="UniProtKB">
        <authorList>
            <consortium name="EnsemblMetazoa"/>
        </authorList>
    </citation>
    <scope>IDENTIFICATION</scope>
</reference>
<keyword evidence="2" id="KW-1185">Reference proteome</keyword>
<accession>A0A8I6S9Z9</accession>
<dbReference type="Proteomes" id="UP000494040">
    <property type="component" value="Unassembled WGS sequence"/>
</dbReference>
<dbReference type="InterPro" id="IPR036834">
    <property type="entry name" value="Bcl-2-like_sf"/>
</dbReference>
<dbReference type="AlphaFoldDB" id="A0A8I6S9Z9"/>
<dbReference type="GO" id="GO:0042981">
    <property type="term" value="P:regulation of apoptotic process"/>
    <property type="evidence" value="ECO:0007669"/>
    <property type="project" value="InterPro"/>
</dbReference>
<name>A0A8I6S9Z9_CIMLE</name>